<dbReference type="FunFam" id="3.30.830.10:FF:000008">
    <property type="entry name" value="Mitochondrial-processing peptidase subunit beta"/>
    <property type="match status" value="1"/>
</dbReference>
<evidence type="ECO:0000313" key="5">
    <source>
        <dbReference type="EMBL" id="TDQ39694.1"/>
    </source>
</evidence>
<evidence type="ECO:0000259" key="4">
    <source>
        <dbReference type="Pfam" id="PF05193"/>
    </source>
</evidence>
<name>A0A4R6U9E7_9BACI</name>
<organism evidence="5 6">
    <name type="scientific">Aureibacillus halotolerans</name>
    <dbReference type="NCBI Taxonomy" id="1508390"/>
    <lineage>
        <taxon>Bacteria</taxon>
        <taxon>Bacillati</taxon>
        <taxon>Bacillota</taxon>
        <taxon>Bacilli</taxon>
        <taxon>Bacillales</taxon>
        <taxon>Bacillaceae</taxon>
        <taxon>Aureibacillus</taxon>
    </lineage>
</organism>
<keyword evidence="6" id="KW-1185">Reference proteome</keyword>
<sequence>MLRTHTCSNGVRIVAEPLPNVQSVALGLWIKTGSRHETASQNGMSHFLEHMMFKGTPTRSAKEIAAFFDRIGGEVNAYTSKEYTCFHARVLGTHAKATIDVLADMFLNSSFDEGEIEKEKKVVTEEIKMYEDTPDDLVHDVLMEASYRDHPLGRPILGTVNTVKQFSKSTLTAFQKKHYTPSNVVISIAGNYDDAVLAQLEEGFGSFTVSGNEAFEAQTPAFEGLTLERTKDTEQAHLCLGYEGVPINDKRIFPMSIVNNHLGGSMSSRLFQKIREDLGLAYSVFSYHSSFADVGLLTIYAGTGSEQLEQLRDVIDHCLTTLTNGLTEDELLMQKEQLKGHLLLSMEGTGSHMQRNGKNELLLGKHRTNEELIQLINNVTLDDCHTLIEQVFKGKKATAIVT</sequence>
<dbReference type="PANTHER" id="PTHR11851:SF49">
    <property type="entry name" value="MITOCHONDRIAL-PROCESSING PEPTIDASE SUBUNIT ALPHA"/>
    <property type="match status" value="1"/>
</dbReference>
<dbReference type="InterPro" id="IPR001431">
    <property type="entry name" value="Pept_M16_Zn_BS"/>
</dbReference>
<reference evidence="5 6" key="1">
    <citation type="submission" date="2019-03" db="EMBL/GenBank/DDBJ databases">
        <title>Genomic Encyclopedia of Type Strains, Phase IV (KMG-IV): sequencing the most valuable type-strain genomes for metagenomic binning, comparative biology and taxonomic classification.</title>
        <authorList>
            <person name="Goeker M."/>
        </authorList>
    </citation>
    <scope>NUCLEOTIDE SEQUENCE [LARGE SCALE GENOMIC DNA]</scope>
    <source>
        <strain evidence="5 6">DSM 28697</strain>
    </source>
</reference>
<dbReference type="GO" id="GO:0006508">
    <property type="term" value="P:proteolysis"/>
    <property type="evidence" value="ECO:0007669"/>
    <property type="project" value="InterPro"/>
</dbReference>
<dbReference type="SUPFAM" id="SSF63411">
    <property type="entry name" value="LuxS/MPP-like metallohydrolase"/>
    <property type="match status" value="2"/>
</dbReference>
<evidence type="ECO:0000259" key="3">
    <source>
        <dbReference type="Pfam" id="PF00675"/>
    </source>
</evidence>
<feature type="domain" description="Peptidase M16 C-terminal" evidence="4">
    <location>
        <begin position="166"/>
        <end position="338"/>
    </location>
</feature>
<dbReference type="Proteomes" id="UP000295632">
    <property type="component" value="Unassembled WGS sequence"/>
</dbReference>
<comment type="caution">
    <text evidence="5">The sequence shown here is derived from an EMBL/GenBank/DDBJ whole genome shotgun (WGS) entry which is preliminary data.</text>
</comment>
<proteinExistence type="inferred from homology"/>
<dbReference type="Pfam" id="PF05193">
    <property type="entry name" value="Peptidase_M16_C"/>
    <property type="match status" value="1"/>
</dbReference>
<dbReference type="PANTHER" id="PTHR11851">
    <property type="entry name" value="METALLOPROTEASE"/>
    <property type="match status" value="1"/>
</dbReference>
<dbReference type="InterPro" id="IPR011249">
    <property type="entry name" value="Metalloenz_LuxS/M16"/>
</dbReference>
<feature type="domain" description="Peptidase M16 N-terminal" evidence="3">
    <location>
        <begin position="12"/>
        <end position="159"/>
    </location>
</feature>
<evidence type="ECO:0000313" key="6">
    <source>
        <dbReference type="Proteomes" id="UP000295632"/>
    </source>
</evidence>
<dbReference type="Pfam" id="PF00675">
    <property type="entry name" value="Peptidase_M16"/>
    <property type="match status" value="1"/>
</dbReference>
<dbReference type="PROSITE" id="PS00143">
    <property type="entry name" value="INSULINASE"/>
    <property type="match status" value="1"/>
</dbReference>
<evidence type="ECO:0000256" key="1">
    <source>
        <dbReference type="ARBA" id="ARBA00007261"/>
    </source>
</evidence>
<accession>A0A4R6U9E7</accession>
<dbReference type="EMBL" id="SNYJ01000007">
    <property type="protein sequence ID" value="TDQ39694.1"/>
    <property type="molecule type" value="Genomic_DNA"/>
</dbReference>
<dbReference type="InterPro" id="IPR050361">
    <property type="entry name" value="MPP/UQCRC_Complex"/>
</dbReference>
<dbReference type="OrthoDB" id="9811314at2"/>
<protein>
    <submittedName>
        <fullName evidence="5">Putative Zn-dependent peptidase</fullName>
    </submittedName>
</protein>
<dbReference type="RefSeq" id="WP_133580374.1">
    <property type="nucleotide sequence ID" value="NZ_SNYJ01000007.1"/>
</dbReference>
<dbReference type="InterPro" id="IPR011765">
    <property type="entry name" value="Pept_M16_N"/>
</dbReference>
<evidence type="ECO:0000256" key="2">
    <source>
        <dbReference type="RuleBase" id="RU004447"/>
    </source>
</evidence>
<dbReference type="GO" id="GO:0046872">
    <property type="term" value="F:metal ion binding"/>
    <property type="evidence" value="ECO:0007669"/>
    <property type="project" value="InterPro"/>
</dbReference>
<dbReference type="GO" id="GO:0004222">
    <property type="term" value="F:metalloendopeptidase activity"/>
    <property type="evidence" value="ECO:0007669"/>
    <property type="project" value="InterPro"/>
</dbReference>
<gene>
    <name evidence="5" type="ORF">EV213_10761</name>
</gene>
<dbReference type="Gene3D" id="3.30.830.10">
    <property type="entry name" value="Metalloenzyme, LuxS/M16 peptidase-like"/>
    <property type="match status" value="2"/>
</dbReference>
<dbReference type="AlphaFoldDB" id="A0A4R6U9E7"/>
<comment type="similarity">
    <text evidence="1 2">Belongs to the peptidase M16 family.</text>
</comment>
<dbReference type="InterPro" id="IPR007863">
    <property type="entry name" value="Peptidase_M16_C"/>
</dbReference>